<dbReference type="SUPFAM" id="SSF159941">
    <property type="entry name" value="MM3350-like"/>
    <property type="match status" value="1"/>
</dbReference>
<evidence type="ECO:0000313" key="2">
    <source>
        <dbReference type="EMBL" id="QDV56262.1"/>
    </source>
</evidence>
<dbReference type="EMBL" id="CP036318">
    <property type="protein sequence ID" value="QDV56262.1"/>
    <property type="molecule type" value="Genomic_DNA"/>
</dbReference>
<dbReference type="InterPro" id="IPR012912">
    <property type="entry name" value="Plasmid_pRiA4b_Orf3-like"/>
</dbReference>
<dbReference type="PANTHER" id="PTHR41878:SF1">
    <property type="entry name" value="TNPR PROTEIN"/>
    <property type="match status" value="1"/>
</dbReference>
<sequence length="86" mass="9889">MLFEGCLKAEKGGRYPLCVEGGRNCLPEDVGGVWGYAEFLEAIANPKHEEHDRMLEWAGEFDPEEFDAEKTTKAIRRGLPDWRQYQ</sequence>
<keyword evidence="3" id="KW-1185">Reference proteome</keyword>
<feature type="domain" description="Plasmid pRiA4b Orf3-like" evidence="1">
    <location>
        <begin position="4"/>
        <end position="69"/>
    </location>
</feature>
<dbReference type="AlphaFoldDB" id="A0A518IT39"/>
<gene>
    <name evidence="2" type="ORF">Mal33_22440</name>
</gene>
<protein>
    <submittedName>
        <fullName evidence="2">Plasmid pRiA4b ORF-3-like protein</fullName>
    </submittedName>
</protein>
<evidence type="ECO:0000259" key="1">
    <source>
        <dbReference type="Pfam" id="PF07929"/>
    </source>
</evidence>
<proteinExistence type="predicted"/>
<dbReference type="PANTHER" id="PTHR41878">
    <property type="entry name" value="LEXA REPRESSOR-RELATED"/>
    <property type="match status" value="1"/>
</dbReference>
<reference evidence="2 3" key="1">
    <citation type="submission" date="2019-02" db="EMBL/GenBank/DDBJ databases">
        <title>Deep-cultivation of Planctomycetes and their phenomic and genomic characterization uncovers novel biology.</title>
        <authorList>
            <person name="Wiegand S."/>
            <person name="Jogler M."/>
            <person name="Boedeker C."/>
            <person name="Pinto D."/>
            <person name="Vollmers J."/>
            <person name="Rivas-Marin E."/>
            <person name="Kohn T."/>
            <person name="Peeters S.H."/>
            <person name="Heuer A."/>
            <person name="Rast P."/>
            <person name="Oberbeckmann S."/>
            <person name="Bunk B."/>
            <person name="Jeske O."/>
            <person name="Meyerdierks A."/>
            <person name="Storesund J.E."/>
            <person name="Kallscheuer N."/>
            <person name="Luecker S."/>
            <person name="Lage O.M."/>
            <person name="Pohl T."/>
            <person name="Merkel B.J."/>
            <person name="Hornburger P."/>
            <person name="Mueller R.-W."/>
            <person name="Bruemmer F."/>
            <person name="Labrenz M."/>
            <person name="Spormann A.M."/>
            <person name="Op den Camp H."/>
            <person name="Overmann J."/>
            <person name="Amann R."/>
            <person name="Jetten M.S.M."/>
            <person name="Mascher T."/>
            <person name="Medema M.H."/>
            <person name="Devos D.P."/>
            <person name="Kaster A.-K."/>
            <person name="Ovreas L."/>
            <person name="Rohde M."/>
            <person name="Galperin M.Y."/>
            <person name="Jogler C."/>
        </authorList>
    </citation>
    <scope>NUCLEOTIDE SEQUENCE [LARGE SCALE GENOMIC DNA]</scope>
    <source>
        <strain evidence="2 3">Mal33</strain>
    </source>
</reference>
<dbReference type="InterPro" id="IPR024047">
    <property type="entry name" value="MM3350-like_sf"/>
</dbReference>
<accession>A0A518IT39</accession>
<dbReference type="Gene3D" id="3.10.290.30">
    <property type="entry name" value="MM3350-like"/>
    <property type="match status" value="1"/>
</dbReference>
<evidence type="ECO:0000313" key="3">
    <source>
        <dbReference type="Proteomes" id="UP000316770"/>
    </source>
</evidence>
<dbReference type="Proteomes" id="UP000316770">
    <property type="component" value="Chromosome"/>
</dbReference>
<dbReference type="Pfam" id="PF07929">
    <property type="entry name" value="PRiA4_ORF3"/>
    <property type="match status" value="1"/>
</dbReference>
<organism evidence="2 3">
    <name type="scientific">Rosistilla oblonga</name>
    <dbReference type="NCBI Taxonomy" id="2527990"/>
    <lineage>
        <taxon>Bacteria</taxon>
        <taxon>Pseudomonadati</taxon>
        <taxon>Planctomycetota</taxon>
        <taxon>Planctomycetia</taxon>
        <taxon>Pirellulales</taxon>
        <taxon>Pirellulaceae</taxon>
        <taxon>Rosistilla</taxon>
    </lineage>
</organism>
<name>A0A518IT39_9BACT</name>